<organism evidence="2 3">
    <name type="scientific">Candidatus Phytoplasma australasiaticum subsp. australasiaticum</name>
    <dbReference type="NCBI Taxonomy" id="2832407"/>
    <lineage>
        <taxon>Bacteria</taxon>
        <taxon>Bacillati</taxon>
        <taxon>Mycoplasmatota</taxon>
        <taxon>Mollicutes</taxon>
        <taxon>Acholeplasmatales</taxon>
        <taxon>Acholeplasmataceae</taxon>
        <taxon>Candidatus Phytoplasma</taxon>
        <taxon>16SrII (Peanut WB group)</taxon>
        <taxon>Candidatus Phytoplasma australasiaticum</taxon>
    </lineage>
</organism>
<accession>A0AAP4X8L2</accession>
<dbReference type="GeneID" id="93018584"/>
<evidence type="ECO:0000313" key="2">
    <source>
        <dbReference type="EMBL" id="MDO8054671.1"/>
    </source>
</evidence>
<dbReference type="AlphaFoldDB" id="A0AAP4X8L2"/>
<evidence type="ECO:0000259" key="1">
    <source>
        <dbReference type="Pfam" id="PF12113"/>
    </source>
</evidence>
<keyword evidence="3" id="KW-1185">Reference proteome</keyword>
<gene>
    <name evidence="2" type="ORF">OC696_02210</name>
</gene>
<proteinExistence type="predicted"/>
<feature type="domain" description="Sequence-variable mosaic (SVM) signal sequence" evidence="1">
    <location>
        <begin position="1"/>
        <end position="33"/>
    </location>
</feature>
<evidence type="ECO:0000313" key="3">
    <source>
        <dbReference type="Proteomes" id="UP001170651"/>
    </source>
</evidence>
<dbReference type="InterPro" id="IPR021970">
    <property type="entry name" value="SVM_signal"/>
</dbReference>
<dbReference type="RefSeq" id="WP_004994573.1">
    <property type="nucleotide sequence ID" value="NZ_JAOSIW010000018.1"/>
</dbReference>
<protein>
    <submittedName>
        <fullName evidence="2">SVM family protein</fullName>
    </submittedName>
</protein>
<sequence length="244" mass="28642">MIKLKQQLFLLPSFLFIFLGLLLIANQNQVIAMYSGNSETIDQNLSKKHLSIDEQILKIKNLIDINKQQIIFIEQKIKKLPDENIQGNILYELNQNLLKLMEFTINHNKALQIIIIEQEIKKLSDEKVKENILFELNKNLLQLIELTTSHNKALVINSNNFEKSDSNLIENNPTNEEKILKIQNTIHKIRYRMIEIEQEIQTLPDGNDKKNILCELYENLIQLINYNEQEMKMQTILSELGFIK</sequence>
<reference evidence="2 3" key="1">
    <citation type="journal article" date="2023" name="Int. J. Syst. Evol. Microbiol.">
        <title>The observation of taxonomic boundaries for the 16SrII and 16SrXXV phytoplasmas using genome-based delimitation.</title>
        <authorList>
            <person name="Rodrigues Jardim B."/>
            <person name="Tran-Nguyen L.T.T."/>
            <person name="Gambley C."/>
            <person name="Al-Sadi A.M."/>
            <person name="Al-Subhi A.M."/>
            <person name="Foissac X."/>
            <person name="Salar P."/>
            <person name="Cai H."/>
            <person name="Yang J.Y."/>
            <person name="Davis R."/>
            <person name="Jones L."/>
            <person name="Rodoni B."/>
            <person name="Constable F.E."/>
        </authorList>
    </citation>
    <scope>NUCLEOTIDE SEQUENCE [LARGE SCALE GENOMIC DNA]</scope>
    <source>
        <strain evidence="2">BAWM-OMN-P26</strain>
    </source>
</reference>
<name>A0AAP4X8L2_9MOLU</name>
<dbReference type="Proteomes" id="UP001170651">
    <property type="component" value="Unassembled WGS sequence"/>
</dbReference>
<comment type="caution">
    <text evidence="2">The sequence shown here is derived from an EMBL/GenBank/DDBJ whole genome shotgun (WGS) entry which is preliminary data.</text>
</comment>
<dbReference type="Pfam" id="PF12113">
    <property type="entry name" value="SVM_signal"/>
    <property type="match status" value="1"/>
</dbReference>
<dbReference type="EMBL" id="JAOSIW010000018">
    <property type="protein sequence ID" value="MDO8054671.1"/>
    <property type="molecule type" value="Genomic_DNA"/>
</dbReference>